<protein>
    <recommendedName>
        <fullName evidence="4">Mitochondrial import inner membrane translocase subunit TIM22</fullName>
    </recommendedName>
</protein>
<comment type="caution">
    <text evidence="2">The sequence shown here is derived from an EMBL/GenBank/DDBJ whole genome shotgun (WGS) entry which is preliminary data.</text>
</comment>
<evidence type="ECO:0000256" key="1">
    <source>
        <dbReference type="SAM" id="Phobius"/>
    </source>
</evidence>
<keyword evidence="1" id="KW-0812">Transmembrane</keyword>
<accession>A0AAV8UW49</accession>
<reference evidence="2 3" key="1">
    <citation type="journal article" date="2023" name="Nat. Commun.">
        <title>Origin of minicircular mitochondrial genomes in red algae.</title>
        <authorList>
            <person name="Lee Y."/>
            <person name="Cho C.H."/>
            <person name="Lee Y.M."/>
            <person name="Park S.I."/>
            <person name="Yang J.H."/>
            <person name="West J.A."/>
            <person name="Bhattacharya D."/>
            <person name="Yoon H.S."/>
        </authorList>
    </citation>
    <scope>NUCLEOTIDE SEQUENCE [LARGE SCALE GENOMIC DNA]</scope>
    <source>
        <strain evidence="2 3">CCMP1338</strain>
        <tissue evidence="2">Whole cell</tissue>
    </source>
</reference>
<keyword evidence="3" id="KW-1185">Reference proteome</keyword>
<sequence>MFPSALNEPEESFDDDVDIDEGRVLIKGLHFKNVQPHGGAGIAVGCFAGSGMGFSIGFGVVSRMGRISVVRPSGEPFAHDGMLSGGFCGVNFGAGFGVGLARGLGYAWSVDQLLPFQMLKKDEIEPTKRKAASNGWITPFRQDEPQQLLTSFNKSLASLAQLISSPRKVAFFPDRDLELTSHFTIVSKAARTSAFHTQAHAWRPSS</sequence>
<keyword evidence="1" id="KW-1133">Transmembrane helix</keyword>
<evidence type="ECO:0008006" key="4">
    <source>
        <dbReference type="Google" id="ProtNLM"/>
    </source>
</evidence>
<gene>
    <name evidence="2" type="ORF">NDN08_001799</name>
</gene>
<dbReference type="AlphaFoldDB" id="A0AAV8UW49"/>
<evidence type="ECO:0000313" key="3">
    <source>
        <dbReference type="Proteomes" id="UP001157974"/>
    </source>
</evidence>
<feature type="transmembrane region" description="Helical" evidence="1">
    <location>
        <begin position="40"/>
        <end position="61"/>
    </location>
</feature>
<dbReference type="EMBL" id="JAMWBK010000005">
    <property type="protein sequence ID" value="KAJ8905292.1"/>
    <property type="molecule type" value="Genomic_DNA"/>
</dbReference>
<name>A0AAV8UW49_9RHOD</name>
<organism evidence="2 3">
    <name type="scientific">Rhodosorus marinus</name>
    <dbReference type="NCBI Taxonomy" id="101924"/>
    <lineage>
        <taxon>Eukaryota</taxon>
        <taxon>Rhodophyta</taxon>
        <taxon>Stylonematophyceae</taxon>
        <taxon>Stylonematales</taxon>
        <taxon>Stylonemataceae</taxon>
        <taxon>Rhodosorus</taxon>
    </lineage>
</organism>
<evidence type="ECO:0000313" key="2">
    <source>
        <dbReference type="EMBL" id="KAJ8905292.1"/>
    </source>
</evidence>
<keyword evidence="1" id="KW-0472">Membrane</keyword>
<dbReference type="Proteomes" id="UP001157974">
    <property type="component" value="Unassembled WGS sequence"/>
</dbReference>
<proteinExistence type="predicted"/>